<keyword evidence="4" id="KW-1185">Reference proteome</keyword>
<organism evidence="3 4">
    <name type="scientific">Pseudonocardia petroleophila</name>
    <dbReference type="NCBI Taxonomy" id="37331"/>
    <lineage>
        <taxon>Bacteria</taxon>
        <taxon>Bacillati</taxon>
        <taxon>Actinomycetota</taxon>
        <taxon>Actinomycetes</taxon>
        <taxon>Pseudonocardiales</taxon>
        <taxon>Pseudonocardiaceae</taxon>
        <taxon>Pseudonocardia</taxon>
    </lineage>
</organism>
<sequence>MDEAGQEPREVPYVYPAGGAGGFPDPAHPVDPAAAGLLADARDEGVAAAVFSALIFLAGVWLVLAPFVLDYPDISGGFDARWNDRVVGAAIAVVAVVRMVSPNRTVGVGLVNVVLGAWLVAAPFLLFYNDDRVATAATVNDIAVGALVIALACASRALSRRRPAEPRT</sequence>
<name>A0A7G7MIX5_9PSEU</name>
<gene>
    <name evidence="3" type="ORF">H6H00_01290</name>
</gene>
<reference evidence="3 4" key="1">
    <citation type="submission" date="2020-08" db="EMBL/GenBank/DDBJ databases">
        <authorList>
            <person name="Mo P."/>
        </authorList>
    </citation>
    <scope>NUCLEOTIDE SEQUENCE [LARGE SCALE GENOMIC DNA]</scope>
    <source>
        <strain evidence="3 4">CGMCC 4.1532</strain>
    </source>
</reference>
<dbReference type="RefSeq" id="WP_185719565.1">
    <property type="nucleotide sequence ID" value="NZ_BAAAWI010000001.1"/>
</dbReference>
<dbReference type="Proteomes" id="UP000515728">
    <property type="component" value="Chromosome"/>
</dbReference>
<dbReference type="Pfam" id="PF03779">
    <property type="entry name" value="SPW"/>
    <property type="match status" value="1"/>
</dbReference>
<accession>A0A7G7MIX5</accession>
<keyword evidence="1" id="KW-1133">Transmembrane helix</keyword>
<feature type="domain" description="SPW repeat-containing integral membrane" evidence="2">
    <location>
        <begin position="52"/>
        <end position="152"/>
    </location>
</feature>
<evidence type="ECO:0000256" key="1">
    <source>
        <dbReference type="SAM" id="Phobius"/>
    </source>
</evidence>
<protein>
    <submittedName>
        <fullName evidence="3">SPW repeat protein</fullName>
    </submittedName>
</protein>
<feature type="transmembrane region" description="Helical" evidence="1">
    <location>
        <begin position="134"/>
        <end position="154"/>
    </location>
</feature>
<feature type="transmembrane region" description="Helical" evidence="1">
    <location>
        <begin position="46"/>
        <end position="65"/>
    </location>
</feature>
<dbReference type="KEGG" id="ppel:H6H00_01290"/>
<dbReference type="InterPro" id="IPR005530">
    <property type="entry name" value="SPW"/>
</dbReference>
<keyword evidence="1" id="KW-0472">Membrane</keyword>
<feature type="transmembrane region" description="Helical" evidence="1">
    <location>
        <begin position="85"/>
        <end position="101"/>
    </location>
</feature>
<evidence type="ECO:0000313" key="3">
    <source>
        <dbReference type="EMBL" id="QNG52736.1"/>
    </source>
</evidence>
<dbReference type="AlphaFoldDB" id="A0A7G7MIX5"/>
<proteinExistence type="predicted"/>
<feature type="transmembrane region" description="Helical" evidence="1">
    <location>
        <begin position="108"/>
        <end position="128"/>
    </location>
</feature>
<evidence type="ECO:0000313" key="4">
    <source>
        <dbReference type="Proteomes" id="UP000515728"/>
    </source>
</evidence>
<keyword evidence="1" id="KW-0812">Transmembrane</keyword>
<evidence type="ECO:0000259" key="2">
    <source>
        <dbReference type="Pfam" id="PF03779"/>
    </source>
</evidence>
<dbReference type="EMBL" id="CP060131">
    <property type="protein sequence ID" value="QNG52736.1"/>
    <property type="molecule type" value="Genomic_DNA"/>
</dbReference>